<evidence type="ECO:0000313" key="2">
    <source>
        <dbReference type="Proteomes" id="UP000042527"/>
    </source>
</evidence>
<organism evidence="1 2">
    <name type="scientific">Treponema phagedenis</name>
    <dbReference type="NCBI Taxonomy" id="162"/>
    <lineage>
        <taxon>Bacteria</taxon>
        <taxon>Pseudomonadati</taxon>
        <taxon>Spirochaetota</taxon>
        <taxon>Spirochaetia</taxon>
        <taxon>Spirochaetales</taxon>
        <taxon>Treponemataceae</taxon>
        <taxon>Treponema</taxon>
    </lineage>
</organism>
<keyword evidence="2" id="KW-1185">Reference proteome</keyword>
<reference evidence="2" key="1">
    <citation type="submission" date="2015-01" db="EMBL/GenBank/DDBJ databases">
        <authorList>
            <person name="Manzoor Shahid"/>
            <person name="Zubair Saima"/>
        </authorList>
    </citation>
    <scope>NUCLEOTIDE SEQUENCE [LARGE SCALE GENOMIC DNA]</scope>
    <source>
        <strain evidence="2">V1</strain>
    </source>
</reference>
<evidence type="ECO:0000313" key="1">
    <source>
        <dbReference type="EMBL" id="CEM62977.1"/>
    </source>
</evidence>
<name>A0A0B7GZB3_TREPH</name>
<proteinExistence type="predicted"/>
<dbReference type="EMBL" id="CDNC01000047">
    <property type="protein sequence ID" value="CEM62977.1"/>
    <property type="molecule type" value="Genomic_DNA"/>
</dbReference>
<gene>
    <name evidence="1" type="ORF">TPHV1_510044</name>
</gene>
<accession>A0A0B7GZB3</accession>
<dbReference type="Proteomes" id="UP000042527">
    <property type="component" value="Unassembled WGS sequence"/>
</dbReference>
<dbReference type="AlphaFoldDB" id="A0A0B7GZB3"/>
<protein>
    <submittedName>
        <fullName evidence="1">Uncharacterized protein</fullName>
    </submittedName>
</protein>
<dbReference type="RefSeq" id="WP_024752407.1">
    <property type="nucleotide sequence ID" value="NZ_CP031394.1"/>
</dbReference>
<sequence>MRAKYKVFIIFLQYGEKIWRYLGMTVRYQGVPLRAAFLLFWVTPHGGAGFPQLRLSPPTKIAAILAPQFCLAAGFEKHGDYCSNPSRGRCILRKTIVLKHDRL</sequence>